<feature type="coiled-coil region" evidence="4">
    <location>
        <begin position="147"/>
        <end position="178"/>
    </location>
</feature>
<evidence type="ECO:0000313" key="6">
    <source>
        <dbReference type="EMBL" id="KAH3750143.1"/>
    </source>
</evidence>
<comment type="caution">
    <text evidence="6">The sequence shown here is derived from an EMBL/GenBank/DDBJ whole genome shotgun (WGS) entry which is preliminary data.</text>
</comment>
<evidence type="ECO:0000259" key="5">
    <source>
        <dbReference type="PROSITE" id="PS50871"/>
    </source>
</evidence>
<dbReference type="InterPro" id="IPR001073">
    <property type="entry name" value="C1q_dom"/>
</dbReference>
<dbReference type="Pfam" id="PF00386">
    <property type="entry name" value="C1q"/>
    <property type="match status" value="1"/>
</dbReference>
<dbReference type="AlphaFoldDB" id="A0A9D4I7M0"/>
<feature type="domain" description="C1q" evidence="5">
    <location>
        <begin position="224"/>
        <end position="364"/>
    </location>
</feature>
<keyword evidence="7" id="KW-1185">Reference proteome</keyword>
<dbReference type="PRINTS" id="PR00007">
    <property type="entry name" value="COMPLEMNTC1Q"/>
</dbReference>
<keyword evidence="2" id="KW-0964">Secreted</keyword>
<reference evidence="6" key="1">
    <citation type="journal article" date="2019" name="bioRxiv">
        <title>The Genome of the Zebra Mussel, Dreissena polymorpha: A Resource for Invasive Species Research.</title>
        <authorList>
            <person name="McCartney M.A."/>
            <person name="Auch B."/>
            <person name="Kono T."/>
            <person name="Mallez S."/>
            <person name="Zhang Y."/>
            <person name="Obille A."/>
            <person name="Becker A."/>
            <person name="Abrahante J.E."/>
            <person name="Garbe J."/>
            <person name="Badalamenti J.P."/>
            <person name="Herman A."/>
            <person name="Mangelson H."/>
            <person name="Liachko I."/>
            <person name="Sullivan S."/>
            <person name="Sone E.D."/>
            <person name="Koren S."/>
            <person name="Silverstein K.A.T."/>
            <person name="Beckman K.B."/>
            <person name="Gohl D.M."/>
        </authorList>
    </citation>
    <scope>NUCLEOTIDE SEQUENCE</scope>
    <source>
        <strain evidence="6">Duluth1</strain>
        <tissue evidence="6">Whole animal</tissue>
    </source>
</reference>
<dbReference type="PANTHER" id="PTHR22923:SF116">
    <property type="entry name" value="C1Q DOMAIN-CONTAINING PROTEIN"/>
    <property type="match status" value="1"/>
</dbReference>
<protein>
    <recommendedName>
        <fullName evidence="5">C1q domain-containing protein</fullName>
    </recommendedName>
</protein>
<sequence length="364" mass="40905">MKKEMKDLITSMTETNQQVISLVERLSEVATFSQQMVVFKEKLNNIDSHVKEVASSEVGRRTHLLRRGLEQEKAAAQSRLEKTMNNTSDLSARLEILDNKHDIIKYEVSVLASTIHKEFNATGLQISKLEQDMVLTLYNDSSLFDMVDSLKKTQSDIKSEMKQASDKTRAQIATVQQEVVTAQRNTQSRDETFEKTLSDLNSKTSTIAAHVDTSRGQISRLQDLTGTFSGFSVRLFTKSNSYYNKETVIKFDEVYYNAGGHYSPSTGIFTVPVSGVYVFMFNVQVGPYDSTDKNRKADVVLYVNGDIKAEAIVTGVGSDFTAGNAAVLHVWAGQRVYVSTSNLQERYYIWPWRTSFSGALLHVH</sequence>
<keyword evidence="4" id="KW-0175">Coiled coil</keyword>
<dbReference type="InterPro" id="IPR008983">
    <property type="entry name" value="Tumour_necrosis_fac-like_dom"/>
</dbReference>
<keyword evidence="3" id="KW-0732">Signal</keyword>
<evidence type="ECO:0000256" key="1">
    <source>
        <dbReference type="ARBA" id="ARBA00004613"/>
    </source>
</evidence>
<dbReference type="EMBL" id="JAIWYP010000010">
    <property type="protein sequence ID" value="KAH3750143.1"/>
    <property type="molecule type" value="Genomic_DNA"/>
</dbReference>
<reference evidence="6" key="2">
    <citation type="submission" date="2020-11" db="EMBL/GenBank/DDBJ databases">
        <authorList>
            <person name="McCartney M.A."/>
            <person name="Auch B."/>
            <person name="Kono T."/>
            <person name="Mallez S."/>
            <person name="Becker A."/>
            <person name="Gohl D.M."/>
            <person name="Silverstein K.A.T."/>
            <person name="Koren S."/>
            <person name="Bechman K.B."/>
            <person name="Herman A."/>
            <person name="Abrahante J.E."/>
            <person name="Garbe J."/>
        </authorList>
    </citation>
    <scope>NUCLEOTIDE SEQUENCE</scope>
    <source>
        <strain evidence="6">Duluth1</strain>
        <tissue evidence="6">Whole animal</tissue>
    </source>
</reference>
<name>A0A9D4I7M0_DREPO</name>
<evidence type="ECO:0000256" key="4">
    <source>
        <dbReference type="SAM" id="Coils"/>
    </source>
</evidence>
<organism evidence="6 7">
    <name type="scientific">Dreissena polymorpha</name>
    <name type="common">Zebra mussel</name>
    <name type="synonym">Mytilus polymorpha</name>
    <dbReference type="NCBI Taxonomy" id="45954"/>
    <lineage>
        <taxon>Eukaryota</taxon>
        <taxon>Metazoa</taxon>
        <taxon>Spiralia</taxon>
        <taxon>Lophotrochozoa</taxon>
        <taxon>Mollusca</taxon>
        <taxon>Bivalvia</taxon>
        <taxon>Autobranchia</taxon>
        <taxon>Heteroconchia</taxon>
        <taxon>Euheterodonta</taxon>
        <taxon>Imparidentia</taxon>
        <taxon>Neoheterodontei</taxon>
        <taxon>Myida</taxon>
        <taxon>Dreissenoidea</taxon>
        <taxon>Dreissenidae</taxon>
        <taxon>Dreissena</taxon>
    </lineage>
</organism>
<dbReference type="InterPro" id="IPR050822">
    <property type="entry name" value="Cerebellin_Synaptic_Org"/>
</dbReference>
<proteinExistence type="predicted"/>
<gene>
    <name evidence="6" type="ORF">DPMN_184661</name>
</gene>
<comment type="subcellular location">
    <subcellularLocation>
        <location evidence="1">Secreted</location>
    </subcellularLocation>
</comment>
<dbReference type="Gene3D" id="2.60.120.40">
    <property type="match status" value="1"/>
</dbReference>
<evidence type="ECO:0000256" key="3">
    <source>
        <dbReference type="ARBA" id="ARBA00022729"/>
    </source>
</evidence>
<accession>A0A9D4I7M0</accession>
<dbReference type="GO" id="GO:0005576">
    <property type="term" value="C:extracellular region"/>
    <property type="evidence" value="ECO:0007669"/>
    <property type="project" value="UniProtKB-SubCell"/>
</dbReference>
<dbReference type="PROSITE" id="PS50871">
    <property type="entry name" value="C1Q"/>
    <property type="match status" value="1"/>
</dbReference>
<dbReference type="SMART" id="SM00110">
    <property type="entry name" value="C1Q"/>
    <property type="match status" value="1"/>
</dbReference>
<dbReference type="Proteomes" id="UP000828390">
    <property type="component" value="Unassembled WGS sequence"/>
</dbReference>
<evidence type="ECO:0000256" key="2">
    <source>
        <dbReference type="ARBA" id="ARBA00022525"/>
    </source>
</evidence>
<dbReference type="PANTHER" id="PTHR22923">
    <property type="entry name" value="CEREBELLIN-RELATED"/>
    <property type="match status" value="1"/>
</dbReference>
<dbReference type="SUPFAM" id="SSF49842">
    <property type="entry name" value="TNF-like"/>
    <property type="match status" value="1"/>
</dbReference>
<evidence type="ECO:0000313" key="7">
    <source>
        <dbReference type="Proteomes" id="UP000828390"/>
    </source>
</evidence>